<sequence length="89" mass="9789">MTEERFEQVIENAIEGAADKFDHSINRAWKHRPVRMIGKSIACLSGVGLLAASYPLFERGQNTAAKACLISGGIVIAANAIELFIFRKR</sequence>
<proteinExistence type="predicted"/>
<feature type="transmembrane region" description="Helical" evidence="1">
    <location>
        <begin position="36"/>
        <end position="57"/>
    </location>
</feature>
<accession>A0ABS8DBN1</accession>
<dbReference type="RefSeq" id="WP_066731659.1">
    <property type="nucleotide sequence ID" value="NZ_JAJCIQ010000001.1"/>
</dbReference>
<reference evidence="2 3" key="1">
    <citation type="submission" date="2021-10" db="EMBL/GenBank/DDBJ databases">
        <title>Collection of gut derived symbiotic bacterial strains cultured from healthy donors.</title>
        <authorList>
            <person name="Lin H."/>
            <person name="Littmann E."/>
            <person name="Kohout C."/>
            <person name="Pamer E.G."/>
        </authorList>
    </citation>
    <scope>NUCLEOTIDE SEQUENCE [LARGE SCALE GENOMIC DNA]</scope>
    <source>
        <strain evidence="2 3">DFI.1.165</strain>
    </source>
</reference>
<dbReference type="Proteomes" id="UP001299546">
    <property type="component" value="Unassembled WGS sequence"/>
</dbReference>
<keyword evidence="3" id="KW-1185">Reference proteome</keyword>
<organism evidence="2 3">
    <name type="scientific">Bariatricus massiliensis</name>
    <dbReference type="NCBI Taxonomy" id="1745713"/>
    <lineage>
        <taxon>Bacteria</taxon>
        <taxon>Bacillati</taxon>
        <taxon>Bacillota</taxon>
        <taxon>Clostridia</taxon>
        <taxon>Lachnospirales</taxon>
        <taxon>Lachnospiraceae</taxon>
        <taxon>Bariatricus</taxon>
    </lineage>
</organism>
<name>A0ABS8DBN1_9FIRM</name>
<comment type="caution">
    <text evidence="2">The sequence shown here is derived from an EMBL/GenBank/DDBJ whole genome shotgun (WGS) entry which is preliminary data.</text>
</comment>
<keyword evidence="1" id="KW-0812">Transmembrane</keyword>
<evidence type="ECO:0000313" key="2">
    <source>
        <dbReference type="EMBL" id="MCB7385763.1"/>
    </source>
</evidence>
<evidence type="ECO:0008006" key="4">
    <source>
        <dbReference type="Google" id="ProtNLM"/>
    </source>
</evidence>
<gene>
    <name evidence="2" type="ORF">LIZ65_00540</name>
</gene>
<protein>
    <recommendedName>
        <fullName evidence="4">Transmembrane protein</fullName>
    </recommendedName>
</protein>
<dbReference type="EMBL" id="JAJCIS010000001">
    <property type="protein sequence ID" value="MCB7385763.1"/>
    <property type="molecule type" value="Genomic_DNA"/>
</dbReference>
<evidence type="ECO:0000313" key="3">
    <source>
        <dbReference type="Proteomes" id="UP001299546"/>
    </source>
</evidence>
<feature type="transmembrane region" description="Helical" evidence="1">
    <location>
        <begin position="63"/>
        <end position="86"/>
    </location>
</feature>
<keyword evidence="1" id="KW-0472">Membrane</keyword>
<evidence type="ECO:0000256" key="1">
    <source>
        <dbReference type="SAM" id="Phobius"/>
    </source>
</evidence>
<keyword evidence="1" id="KW-1133">Transmembrane helix</keyword>